<evidence type="ECO:0000313" key="12">
    <source>
        <dbReference type="Proteomes" id="UP000199053"/>
    </source>
</evidence>
<dbReference type="SUPFAM" id="SSF55874">
    <property type="entry name" value="ATPase domain of HSP90 chaperone/DNA topoisomerase II/histidine kinase"/>
    <property type="match status" value="1"/>
</dbReference>
<dbReference type="RefSeq" id="WP_092161421.1">
    <property type="nucleotide sequence ID" value="NZ_FNGA01000003.1"/>
</dbReference>
<keyword evidence="7" id="KW-0067">ATP-binding</keyword>
<dbReference type="SMART" id="SM00091">
    <property type="entry name" value="PAS"/>
    <property type="match status" value="1"/>
</dbReference>
<evidence type="ECO:0000256" key="7">
    <source>
        <dbReference type="ARBA" id="ARBA00022840"/>
    </source>
</evidence>
<dbReference type="PROSITE" id="PS50112">
    <property type="entry name" value="PAS"/>
    <property type="match status" value="1"/>
</dbReference>
<evidence type="ECO:0000256" key="5">
    <source>
        <dbReference type="ARBA" id="ARBA00022741"/>
    </source>
</evidence>
<dbReference type="SMART" id="SM00387">
    <property type="entry name" value="HATPase_c"/>
    <property type="match status" value="1"/>
</dbReference>
<dbReference type="PANTHER" id="PTHR43065">
    <property type="entry name" value="SENSOR HISTIDINE KINASE"/>
    <property type="match status" value="1"/>
</dbReference>
<name>A0A1G9I384_9BACT</name>
<dbReference type="PANTHER" id="PTHR43065:SF10">
    <property type="entry name" value="PEROXIDE STRESS-ACTIVATED HISTIDINE KINASE MAK3"/>
    <property type="match status" value="1"/>
</dbReference>
<dbReference type="EMBL" id="FNGA01000003">
    <property type="protein sequence ID" value="SDL19542.1"/>
    <property type="molecule type" value="Genomic_DNA"/>
</dbReference>
<dbReference type="SUPFAM" id="SSF55785">
    <property type="entry name" value="PYP-like sensor domain (PAS domain)"/>
    <property type="match status" value="1"/>
</dbReference>
<dbReference type="EC" id="2.7.13.3" evidence="2"/>
<dbReference type="Gene3D" id="3.30.450.20">
    <property type="entry name" value="PAS domain"/>
    <property type="match status" value="1"/>
</dbReference>
<dbReference type="InterPro" id="IPR005467">
    <property type="entry name" value="His_kinase_dom"/>
</dbReference>
<comment type="catalytic activity">
    <reaction evidence="1">
        <text>ATP + protein L-histidine = ADP + protein N-phospho-L-histidine.</text>
        <dbReference type="EC" id="2.7.13.3"/>
    </reaction>
</comment>
<dbReference type="AlphaFoldDB" id="A0A1G9I384"/>
<dbReference type="InterPro" id="IPR035965">
    <property type="entry name" value="PAS-like_dom_sf"/>
</dbReference>
<dbReference type="GO" id="GO:0006355">
    <property type="term" value="P:regulation of DNA-templated transcription"/>
    <property type="evidence" value="ECO:0007669"/>
    <property type="project" value="InterPro"/>
</dbReference>
<dbReference type="Proteomes" id="UP000199053">
    <property type="component" value="Unassembled WGS sequence"/>
</dbReference>
<dbReference type="CDD" id="cd00130">
    <property type="entry name" value="PAS"/>
    <property type="match status" value="1"/>
</dbReference>
<evidence type="ECO:0000313" key="11">
    <source>
        <dbReference type="EMBL" id="SDL19542.1"/>
    </source>
</evidence>
<dbReference type="Gene3D" id="3.30.565.10">
    <property type="entry name" value="Histidine kinase-like ATPase, C-terminal domain"/>
    <property type="match status" value="1"/>
</dbReference>
<protein>
    <recommendedName>
        <fullName evidence="2">histidine kinase</fullName>
        <ecNumber evidence="2">2.7.13.3</ecNumber>
    </recommendedName>
</protein>
<keyword evidence="5" id="KW-0547">Nucleotide-binding</keyword>
<evidence type="ECO:0000256" key="2">
    <source>
        <dbReference type="ARBA" id="ARBA00012438"/>
    </source>
</evidence>
<evidence type="ECO:0000256" key="1">
    <source>
        <dbReference type="ARBA" id="ARBA00000085"/>
    </source>
</evidence>
<dbReference type="InterPro" id="IPR013767">
    <property type="entry name" value="PAS_fold"/>
</dbReference>
<dbReference type="InterPro" id="IPR003594">
    <property type="entry name" value="HATPase_dom"/>
</dbReference>
<keyword evidence="3" id="KW-0597">Phosphoprotein</keyword>
<keyword evidence="4" id="KW-0808">Transferase</keyword>
<dbReference type="SUPFAM" id="SSF47384">
    <property type="entry name" value="Homodimeric domain of signal transducing histidine kinase"/>
    <property type="match status" value="1"/>
</dbReference>
<dbReference type="InterPro" id="IPR004358">
    <property type="entry name" value="Sig_transdc_His_kin-like_C"/>
</dbReference>
<evidence type="ECO:0000256" key="3">
    <source>
        <dbReference type="ARBA" id="ARBA00022553"/>
    </source>
</evidence>
<proteinExistence type="predicted"/>
<sequence>MSSLQKMVIENILASLSVGLMVISQKGKIIFLNNSACEILGLNIEEHLGCGWGELFITDDTHNIEFNQVIIDAITEQGVGRKHSVAFSIKKEKCTKKLSITSSFLTDEGKTLGMVFLFEDVTDFYQAEERERQMLSRNVELQKERIAGLDSLAQAVAHQILNPTIVIGGLANLISRKLPKDDPLNREIKAISEEAEKLEGLVTAVKNYSTIPKANPSEVKIELLVKQAIENTNEILSEIGENITVKLENNIPFLNVDRDLFLSAVVELLLNASNFTPELSTDVAIKIFKKNDVISIKIIDHGLGIESRYLPYVLDPFYSTKAKGVGMGLSLVKKIVFEHQGKLFIESEGKHKGTIVTIELPCANNDCCNEKD</sequence>
<evidence type="ECO:0000256" key="8">
    <source>
        <dbReference type="ARBA" id="ARBA00023012"/>
    </source>
</evidence>
<dbReference type="PROSITE" id="PS50109">
    <property type="entry name" value="HIS_KIN"/>
    <property type="match status" value="1"/>
</dbReference>
<dbReference type="NCBIfam" id="TIGR00229">
    <property type="entry name" value="sensory_box"/>
    <property type="match status" value="1"/>
</dbReference>
<evidence type="ECO:0000259" key="9">
    <source>
        <dbReference type="PROSITE" id="PS50109"/>
    </source>
</evidence>
<keyword evidence="6" id="KW-0418">Kinase</keyword>
<organism evidence="11 12">
    <name type="scientific">Maridesulfovibrio ferrireducens</name>
    <dbReference type="NCBI Taxonomy" id="246191"/>
    <lineage>
        <taxon>Bacteria</taxon>
        <taxon>Pseudomonadati</taxon>
        <taxon>Thermodesulfobacteriota</taxon>
        <taxon>Desulfovibrionia</taxon>
        <taxon>Desulfovibrionales</taxon>
        <taxon>Desulfovibrionaceae</taxon>
        <taxon>Maridesulfovibrio</taxon>
    </lineage>
</organism>
<accession>A0A1G9I384</accession>
<dbReference type="OrthoDB" id="5448087at2"/>
<gene>
    <name evidence="11" type="ORF">SAMN05660337_2425</name>
</gene>
<dbReference type="GO" id="GO:0000155">
    <property type="term" value="F:phosphorelay sensor kinase activity"/>
    <property type="evidence" value="ECO:0007669"/>
    <property type="project" value="InterPro"/>
</dbReference>
<evidence type="ECO:0000256" key="6">
    <source>
        <dbReference type="ARBA" id="ARBA00022777"/>
    </source>
</evidence>
<dbReference type="Pfam" id="PF00989">
    <property type="entry name" value="PAS"/>
    <property type="match status" value="1"/>
</dbReference>
<dbReference type="InterPro" id="IPR000014">
    <property type="entry name" value="PAS"/>
</dbReference>
<dbReference type="STRING" id="246191.SAMN05660337_2425"/>
<keyword evidence="12" id="KW-1185">Reference proteome</keyword>
<dbReference type="Gene3D" id="1.10.287.130">
    <property type="match status" value="1"/>
</dbReference>
<dbReference type="InterPro" id="IPR036097">
    <property type="entry name" value="HisK_dim/P_sf"/>
</dbReference>
<evidence type="ECO:0000256" key="4">
    <source>
        <dbReference type="ARBA" id="ARBA00022679"/>
    </source>
</evidence>
<dbReference type="InterPro" id="IPR036890">
    <property type="entry name" value="HATPase_C_sf"/>
</dbReference>
<dbReference type="GO" id="GO:0005524">
    <property type="term" value="F:ATP binding"/>
    <property type="evidence" value="ECO:0007669"/>
    <property type="project" value="UniProtKB-KW"/>
</dbReference>
<feature type="domain" description="Histidine kinase" evidence="9">
    <location>
        <begin position="155"/>
        <end position="364"/>
    </location>
</feature>
<feature type="domain" description="PAS" evidence="10">
    <location>
        <begin position="5"/>
        <end position="49"/>
    </location>
</feature>
<dbReference type="PRINTS" id="PR00344">
    <property type="entry name" value="BCTRLSENSOR"/>
</dbReference>
<dbReference type="Pfam" id="PF02518">
    <property type="entry name" value="HATPase_c"/>
    <property type="match status" value="1"/>
</dbReference>
<keyword evidence="8" id="KW-0902">Two-component regulatory system</keyword>
<reference evidence="12" key="1">
    <citation type="submission" date="2016-10" db="EMBL/GenBank/DDBJ databases">
        <authorList>
            <person name="Varghese N."/>
            <person name="Submissions S."/>
        </authorList>
    </citation>
    <scope>NUCLEOTIDE SEQUENCE [LARGE SCALE GENOMIC DNA]</scope>
    <source>
        <strain evidence="12">DSM 16995</strain>
    </source>
</reference>
<evidence type="ECO:0000259" key="10">
    <source>
        <dbReference type="PROSITE" id="PS50112"/>
    </source>
</evidence>